<dbReference type="EMBL" id="QRBI01000120">
    <property type="protein sequence ID" value="RMC06887.1"/>
    <property type="molecule type" value="Genomic_DNA"/>
</dbReference>
<dbReference type="STRING" id="333673.A0A3M0KI77"/>
<protein>
    <submittedName>
        <fullName evidence="1">Uncharacterized protein</fullName>
    </submittedName>
</protein>
<organism evidence="1 2">
    <name type="scientific">Hirundo rustica rustica</name>
    <dbReference type="NCBI Taxonomy" id="333673"/>
    <lineage>
        <taxon>Eukaryota</taxon>
        <taxon>Metazoa</taxon>
        <taxon>Chordata</taxon>
        <taxon>Craniata</taxon>
        <taxon>Vertebrata</taxon>
        <taxon>Euteleostomi</taxon>
        <taxon>Archelosauria</taxon>
        <taxon>Archosauria</taxon>
        <taxon>Dinosauria</taxon>
        <taxon>Saurischia</taxon>
        <taxon>Theropoda</taxon>
        <taxon>Coelurosauria</taxon>
        <taxon>Aves</taxon>
        <taxon>Neognathae</taxon>
        <taxon>Neoaves</taxon>
        <taxon>Telluraves</taxon>
        <taxon>Australaves</taxon>
        <taxon>Passeriformes</taxon>
        <taxon>Sylvioidea</taxon>
        <taxon>Hirundinidae</taxon>
        <taxon>Hirundo</taxon>
    </lineage>
</organism>
<evidence type="ECO:0000313" key="2">
    <source>
        <dbReference type="Proteomes" id="UP000269221"/>
    </source>
</evidence>
<proteinExistence type="predicted"/>
<dbReference type="Proteomes" id="UP000269221">
    <property type="component" value="Unassembled WGS sequence"/>
</dbReference>
<gene>
    <name evidence="1" type="ORF">DUI87_16337</name>
</gene>
<comment type="caution">
    <text evidence="1">The sequence shown here is derived from an EMBL/GenBank/DDBJ whole genome shotgun (WGS) entry which is preliminary data.</text>
</comment>
<accession>A0A3M0KI77</accession>
<evidence type="ECO:0000313" key="1">
    <source>
        <dbReference type="EMBL" id="RMC06887.1"/>
    </source>
</evidence>
<reference evidence="1 2" key="1">
    <citation type="submission" date="2018-07" db="EMBL/GenBank/DDBJ databases">
        <title>A high quality draft genome assembly of the barn swallow (H. rustica rustica).</title>
        <authorList>
            <person name="Formenti G."/>
            <person name="Chiara M."/>
            <person name="Poveda L."/>
            <person name="Francoijs K.-J."/>
            <person name="Bonisoli-Alquati A."/>
            <person name="Canova L."/>
            <person name="Gianfranceschi L."/>
            <person name="Horner D.S."/>
            <person name="Saino N."/>
        </authorList>
    </citation>
    <scope>NUCLEOTIDE SEQUENCE [LARGE SCALE GENOMIC DNA]</scope>
    <source>
        <strain evidence="1">Chelidonia</strain>
        <tissue evidence="1">Blood</tissue>
    </source>
</reference>
<dbReference type="AlphaFoldDB" id="A0A3M0KI77"/>
<name>A0A3M0KI77_HIRRU</name>
<keyword evidence="2" id="KW-1185">Reference proteome</keyword>
<sequence>MGQGNAKHKHRMIRVWIENRPEEKEVIFDKKLNMIWQCAFSAQKANCTLECIKRRVAMRKRHMFLPLYFPFQGHKDDQSGPEHVSYEDRLRELGLFSLKKTLRRLYCSLPSPTRKMDREFFQVHVVRTRDTHQTPIISAVEGVRPEDARTDGHAFKAPVRKKENHVYEKLHDQISVSEKKILKVSVQKGMIYKTMVFFKIFATEFGTSKHNKEEFSALFDRTGREDEKQLTQIMKSDIGSGIKCTLITFRGDNNLSGVDDTPEAQDHIKRDLDNKLDKWSSVSLAEQTQDSPDDKDLGELVGERLDTTQKFALTTQKFALTAQKAKSVLGYIQSRVANRATEGILPLDPSLVTHHLEYCIQLEHKEDVDLLEWFQRGPQKLSKGWSTSAMRKG</sequence>